<dbReference type="Gene3D" id="2.40.128.130">
    <property type="entry name" value="Autotransporter beta-domain"/>
    <property type="match status" value="1"/>
</dbReference>
<organism evidence="3 4">
    <name type="scientific">Thalassospira xianhensis MCCC 1A02616</name>
    <dbReference type="NCBI Taxonomy" id="1177929"/>
    <lineage>
        <taxon>Bacteria</taxon>
        <taxon>Pseudomonadati</taxon>
        <taxon>Pseudomonadota</taxon>
        <taxon>Alphaproteobacteria</taxon>
        <taxon>Rhodospirillales</taxon>
        <taxon>Thalassospiraceae</taxon>
        <taxon>Thalassospira</taxon>
    </lineage>
</organism>
<evidence type="ECO:0000259" key="2">
    <source>
        <dbReference type="PROSITE" id="PS51208"/>
    </source>
</evidence>
<name>A0A367UBE6_9PROT</name>
<evidence type="ECO:0000256" key="1">
    <source>
        <dbReference type="SAM" id="MobiDB-lite"/>
    </source>
</evidence>
<dbReference type="RefSeq" id="WP_114122232.1">
    <property type="nucleotide sequence ID" value="NZ_JPWA01000014.1"/>
</dbReference>
<protein>
    <recommendedName>
        <fullName evidence="2">Autotransporter domain-containing protein</fullName>
    </recommendedName>
</protein>
<dbReference type="PROSITE" id="PS51208">
    <property type="entry name" value="AUTOTRANSPORTER"/>
    <property type="match status" value="1"/>
</dbReference>
<dbReference type="AlphaFoldDB" id="A0A367UBE6"/>
<comment type="caution">
    <text evidence="3">The sequence shown here is derived from an EMBL/GenBank/DDBJ whole genome shotgun (WGS) entry which is preliminary data.</text>
</comment>
<feature type="region of interest" description="Disordered" evidence="1">
    <location>
        <begin position="204"/>
        <end position="241"/>
    </location>
</feature>
<evidence type="ECO:0000313" key="4">
    <source>
        <dbReference type="Proteomes" id="UP000252419"/>
    </source>
</evidence>
<keyword evidence="4" id="KW-1185">Reference proteome</keyword>
<reference evidence="3 4" key="1">
    <citation type="submission" date="2014-07" db="EMBL/GenBank/DDBJ databases">
        <title>Draft genome sequence of Thalassospira xianhensis P-4 (MCCC 1A02616).</title>
        <authorList>
            <person name="Lai Q."/>
            <person name="Shao Z."/>
        </authorList>
    </citation>
    <scope>NUCLEOTIDE SEQUENCE [LARGE SCALE GENOMIC DNA]</scope>
    <source>
        <strain evidence="3 4">MCCC 1A02616</strain>
    </source>
</reference>
<accession>A0A367UBE6</accession>
<dbReference type="Proteomes" id="UP000252419">
    <property type="component" value="Unassembled WGS sequence"/>
</dbReference>
<dbReference type="InterPro" id="IPR005546">
    <property type="entry name" value="Autotransporte_beta"/>
</dbReference>
<dbReference type="SUPFAM" id="SSF103515">
    <property type="entry name" value="Autotransporter"/>
    <property type="match status" value="1"/>
</dbReference>
<dbReference type="SMART" id="SM00869">
    <property type="entry name" value="Autotransporter"/>
    <property type="match status" value="1"/>
</dbReference>
<sequence length="624" mass="66368">MNKIRSTFKQERSDRSPLNACKSFFKKGLCALALTGLSLPFANSAFAISVGCGFWNLTIGSTSAIVTSNEVFSAWEVAEITFTHVTGQSPNNYTYTYTDNINAANSRSATAGSTTTGDTVTLTIQIPADTTSGKLFINASGTTARYNMTATCVAGTEPVAEAEELKSSASTTSAVVNAVSRSQTTVIQQNISARVSSVISTANNTNTNTDNVPDRTASMVETGTHRTSLTGTTPDDDRNSITDGDDALRRMAMMGSFDSSTGKGMQMLGLGPTDQGDVGGASGIDGRSAFATTTPFTVWGHGSFTSVDNDYVNGTNDNRYDGDVWGYNVGLDYRFADALIAGLSLGYNDTDLTTAFNNGSYQETGWVASPYVIYRPLANLSILAEAGYGMGEIDVARDNNAVSGNTDSDIWYAALTTSYRISPTETLSAASLTPSLAFLAARKTVDAYRESDGTNNATTRSNTRQIKPAIEAAYDFTPTQSLTVSPFVETGLIYDFTDEINNDKTAFNIGGGVRLSDSATGLSAALEGNYLAGRSDYTEYTIGGTILYGFELVGDDGRPLGIVTPFFASNLNEYGNQRIRTGFGFDTGRLSSELALSHMMSVANDDDDDDTDTSRIEISISMPF</sequence>
<dbReference type="Pfam" id="PF03797">
    <property type="entry name" value="Autotransporter"/>
    <property type="match status" value="1"/>
</dbReference>
<dbReference type="EMBL" id="JPWA01000014">
    <property type="protein sequence ID" value="RCK05637.1"/>
    <property type="molecule type" value="Genomic_DNA"/>
</dbReference>
<evidence type="ECO:0000313" key="3">
    <source>
        <dbReference type="EMBL" id="RCK05637.1"/>
    </source>
</evidence>
<proteinExistence type="predicted"/>
<gene>
    <name evidence="3" type="ORF">TH5_13455</name>
</gene>
<dbReference type="InterPro" id="IPR036709">
    <property type="entry name" value="Autotransporte_beta_dom_sf"/>
</dbReference>
<feature type="domain" description="Autotransporter" evidence="2">
    <location>
        <begin position="291"/>
        <end position="550"/>
    </location>
</feature>